<protein>
    <recommendedName>
        <fullName evidence="8">Abasic site processing protein</fullName>
        <ecNumber evidence="8">3.4.-.-</ecNumber>
    </recommendedName>
</protein>
<dbReference type="GO" id="GO:0003697">
    <property type="term" value="F:single-stranded DNA binding"/>
    <property type="evidence" value="ECO:0007669"/>
    <property type="project" value="InterPro"/>
</dbReference>
<keyword evidence="10" id="KW-1185">Reference proteome</keyword>
<keyword evidence="4 8" id="KW-0378">Hydrolase</keyword>
<name>A0A974SGN9_9BACL</name>
<evidence type="ECO:0000256" key="5">
    <source>
        <dbReference type="ARBA" id="ARBA00023124"/>
    </source>
</evidence>
<gene>
    <name evidence="9" type="ORF">JI735_34735</name>
</gene>
<dbReference type="InterPro" id="IPR003738">
    <property type="entry name" value="SRAP"/>
</dbReference>
<keyword evidence="7" id="KW-0456">Lyase</keyword>
<dbReference type="EC" id="3.4.-.-" evidence="8"/>
<dbReference type="AlphaFoldDB" id="A0A974SGN9"/>
<dbReference type="GO" id="GO:0008233">
    <property type="term" value="F:peptidase activity"/>
    <property type="evidence" value="ECO:0007669"/>
    <property type="project" value="UniProtKB-KW"/>
</dbReference>
<keyword evidence="3" id="KW-0227">DNA damage</keyword>
<keyword evidence="5" id="KW-0190">Covalent protein-DNA linkage</keyword>
<keyword evidence="9" id="KW-0614">Plasmid</keyword>
<dbReference type="SUPFAM" id="SSF143081">
    <property type="entry name" value="BB1717-like"/>
    <property type="match status" value="1"/>
</dbReference>
<dbReference type="GO" id="GO:0016829">
    <property type="term" value="F:lyase activity"/>
    <property type="evidence" value="ECO:0007669"/>
    <property type="project" value="UniProtKB-KW"/>
</dbReference>
<reference evidence="9 10" key="1">
    <citation type="submission" date="2021-01" db="EMBL/GenBank/DDBJ databases">
        <title>Whole genome sequence of Paenibacillus sonchi LMG 24727 for comparative genomics.</title>
        <authorList>
            <person name="Lee G."/>
            <person name="Kim M.-J."/>
            <person name="Lim K."/>
            <person name="Shin J.-H."/>
        </authorList>
    </citation>
    <scope>NUCLEOTIDE SEQUENCE [LARGE SCALE GENOMIC DNA]</scope>
    <source>
        <strain evidence="9 10">LMG 24727</strain>
        <plasmid evidence="9 10">unnamed1</plasmid>
    </source>
</reference>
<accession>A0A974SGN9</accession>
<sequence>MCGRFTLTTELDDIIQTFSIEKNLMDYTARYNIAPSQTVAVISNDEGTRIMDGYRWGLVPRWAKDVKIGYSMINARAETVESKPAFRNLLSRNRIILVADGFYEWKTDGKEKQPYRFQVDSGRVYGFAGLFDEWKDPTGKLIRSCTIITTTANALVQPIHDRMPVILQPESVAPWLDSSTDRKQVLELLKPYPAESMFKYPVSKKVGNVKNIESDLINKIELNSK</sequence>
<comment type="similarity">
    <text evidence="1 8">Belongs to the SOS response-associated peptidase family.</text>
</comment>
<evidence type="ECO:0000256" key="2">
    <source>
        <dbReference type="ARBA" id="ARBA00022670"/>
    </source>
</evidence>
<evidence type="ECO:0000256" key="3">
    <source>
        <dbReference type="ARBA" id="ARBA00022763"/>
    </source>
</evidence>
<keyword evidence="2 8" id="KW-0645">Protease</keyword>
<dbReference type="KEGG" id="pson:JI735_34735"/>
<dbReference type="Proteomes" id="UP000595841">
    <property type="component" value="Plasmid unnamed1"/>
</dbReference>
<evidence type="ECO:0000256" key="4">
    <source>
        <dbReference type="ARBA" id="ARBA00022801"/>
    </source>
</evidence>
<keyword evidence="6" id="KW-0238">DNA-binding</keyword>
<dbReference type="RefSeq" id="WP_039832885.1">
    <property type="nucleotide sequence ID" value="NZ_CP068596.1"/>
</dbReference>
<dbReference type="PANTHER" id="PTHR13604:SF0">
    <property type="entry name" value="ABASIC SITE PROCESSING PROTEIN HMCES"/>
    <property type="match status" value="1"/>
</dbReference>
<dbReference type="Gene3D" id="3.90.1680.10">
    <property type="entry name" value="SOS response associated peptidase-like"/>
    <property type="match status" value="1"/>
</dbReference>
<dbReference type="EMBL" id="CP068596">
    <property type="protein sequence ID" value="QQZ64586.1"/>
    <property type="molecule type" value="Genomic_DNA"/>
</dbReference>
<evidence type="ECO:0000256" key="7">
    <source>
        <dbReference type="ARBA" id="ARBA00023239"/>
    </source>
</evidence>
<evidence type="ECO:0000256" key="6">
    <source>
        <dbReference type="ARBA" id="ARBA00023125"/>
    </source>
</evidence>
<organism evidence="9 10">
    <name type="scientific">Paenibacillus sonchi</name>
    <dbReference type="NCBI Taxonomy" id="373687"/>
    <lineage>
        <taxon>Bacteria</taxon>
        <taxon>Bacillati</taxon>
        <taxon>Bacillota</taxon>
        <taxon>Bacilli</taxon>
        <taxon>Bacillales</taxon>
        <taxon>Paenibacillaceae</taxon>
        <taxon>Paenibacillus</taxon>
        <taxon>Paenibacillus sonchi group</taxon>
    </lineage>
</organism>
<dbReference type="GO" id="GO:0006508">
    <property type="term" value="P:proteolysis"/>
    <property type="evidence" value="ECO:0007669"/>
    <property type="project" value="UniProtKB-KW"/>
</dbReference>
<evidence type="ECO:0000256" key="1">
    <source>
        <dbReference type="ARBA" id="ARBA00008136"/>
    </source>
</evidence>
<geneLocation type="plasmid" evidence="9 10">
    <name>unnamed1</name>
</geneLocation>
<dbReference type="Pfam" id="PF02586">
    <property type="entry name" value="SRAP"/>
    <property type="match status" value="1"/>
</dbReference>
<proteinExistence type="inferred from homology"/>
<evidence type="ECO:0000256" key="8">
    <source>
        <dbReference type="RuleBase" id="RU364100"/>
    </source>
</evidence>
<evidence type="ECO:0000313" key="10">
    <source>
        <dbReference type="Proteomes" id="UP000595841"/>
    </source>
</evidence>
<dbReference type="InterPro" id="IPR036590">
    <property type="entry name" value="SRAP-like"/>
</dbReference>
<evidence type="ECO:0000313" key="9">
    <source>
        <dbReference type="EMBL" id="QQZ64586.1"/>
    </source>
</evidence>
<dbReference type="GO" id="GO:0106300">
    <property type="term" value="P:protein-DNA covalent cross-linking repair"/>
    <property type="evidence" value="ECO:0007669"/>
    <property type="project" value="InterPro"/>
</dbReference>
<dbReference type="PANTHER" id="PTHR13604">
    <property type="entry name" value="DC12-RELATED"/>
    <property type="match status" value="1"/>
</dbReference>